<accession>A0A151JPC8</accession>
<dbReference type="PROSITE" id="PS50003">
    <property type="entry name" value="PH_DOMAIN"/>
    <property type="match status" value="1"/>
</dbReference>
<dbReference type="Proteomes" id="UP000078492">
    <property type="component" value="Unassembled WGS sequence"/>
</dbReference>
<feature type="compositionally biased region" description="Low complexity" evidence="1">
    <location>
        <begin position="792"/>
        <end position="808"/>
    </location>
</feature>
<feature type="region of interest" description="Disordered" evidence="1">
    <location>
        <begin position="306"/>
        <end position="354"/>
    </location>
</feature>
<dbReference type="Pfam" id="PF00169">
    <property type="entry name" value="PH"/>
    <property type="match status" value="1"/>
</dbReference>
<sequence length="808" mass="92092">IYTLLTEMITFLECLGDAQLPLMLENLREKLLIRSKNTLSVTMTRASSPEPYLDMKSGPRSLLLTKSGADSEEYVGMEESQKRTLQIHPRTHTHQDYYETFENDGSLQTASASSITNVKYPKQSDDRDEGGQMLIGIYKNVSAMQIKSKCYKCGPLYRKEGKKLFLSESRACWIALVGSHLLIYRSERHNRPYAIYPIRGYKARPAPNMIPRDRQKSESAFEIYSPGNQTLQFIATTPKEMDQWIAKICEIECCNESGRNKATEVDEKKRRATIVESSLTDHSRSNEATRHQDAEKLVVAVVDGHNSTAKAELPSNRNEVERRESSTDERAPSLPARIPRRPRRLPSLPPDNGIFTVSSYRATVDGDDDDDDDIYHRIEDLRNETRYQNMVLPKEKQVGISYEKREEAIAYDDIVGARNKKNERNEKMKEGKSCDAISSQETYDDIVTLLRTDATRIEPKQNLDNDSSIDVSIADGAIEEREEFYDDVESLISHGRFAKDRVKIEPSCKFQQKKSFLNRVLSRRESPSKETDKRERYRCKDKISSNSALSLDTEKMSTYDDASDLTSKQDYQTGFLTSKGEELPEYNHPPPPRPIYQVKLPVEGQSETQEFYDDVSAYRERHNKNPRQVKSNNLVLQSTRDSCSTKVNEAELNAMYDIESETNAREETEHYQSPRSDLCICDDADENDQLYDDIALWADFTARQRDIIGKKETEDAKSISLDKKAWNRFAVNRKSRVTSDVNCSIEPNRQGSNEGSDEIEDSPEHSGAIKRNTFQKFISRMENSLAKVSARSPSSLSTGKSSVSSNSS</sequence>
<feature type="compositionally biased region" description="Basic and acidic residues" evidence="1">
    <location>
        <begin position="318"/>
        <end position="331"/>
    </location>
</feature>
<feature type="domain" description="PH" evidence="2">
    <location>
        <begin position="149"/>
        <end position="253"/>
    </location>
</feature>
<feature type="compositionally biased region" description="Polar residues" evidence="1">
    <location>
        <begin position="741"/>
        <end position="754"/>
    </location>
</feature>
<keyword evidence="3" id="KW-0808">Transferase</keyword>
<feature type="non-terminal residue" evidence="3">
    <location>
        <position position="1"/>
    </location>
</feature>
<keyword evidence="4" id="KW-1185">Reference proteome</keyword>
<dbReference type="InterPro" id="IPR001849">
    <property type="entry name" value="PH_domain"/>
</dbReference>
<dbReference type="GO" id="GO:0016301">
    <property type="term" value="F:kinase activity"/>
    <property type="evidence" value="ECO:0007669"/>
    <property type="project" value="UniProtKB-KW"/>
</dbReference>
<gene>
    <name evidence="3" type="ORF">ALC57_02467</name>
</gene>
<evidence type="ECO:0000313" key="3">
    <source>
        <dbReference type="EMBL" id="KYN28139.1"/>
    </source>
</evidence>
<dbReference type="InterPro" id="IPR011993">
    <property type="entry name" value="PH-like_dom_sf"/>
</dbReference>
<dbReference type="STRING" id="471704.A0A151JPC8"/>
<dbReference type="SMART" id="SM00233">
    <property type="entry name" value="PH"/>
    <property type="match status" value="1"/>
</dbReference>
<protein>
    <submittedName>
        <fullName evidence="3">Src kinase-associated phosphoprotein 2-B</fullName>
    </submittedName>
</protein>
<evidence type="ECO:0000313" key="4">
    <source>
        <dbReference type="Proteomes" id="UP000078492"/>
    </source>
</evidence>
<name>A0A151JPC8_9HYME</name>
<keyword evidence="3" id="KW-0418">Kinase</keyword>
<dbReference type="AlphaFoldDB" id="A0A151JPC8"/>
<reference evidence="3 4" key="1">
    <citation type="submission" date="2015-09" db="EMBL/GenBank/DDBJ databases">
        <title>Trachymyrmex cornetzi WGS genome.</title>
        <authorList>
            <person name="Nygaard S."/>
            <person name="Hu H."/>
            <person name="Boomsma J."/>
            <person name="Zhang G."/>
        </authorList>
    </citation>
    <scope>NUCLEOTIDE SEQUENCE [LARGE SCALE GENOMIC DNA]</scope>
    <source>
        <strain evidence="3">Tcor2-1</strain>
        <tissue evidence="3">Whole body</tissue>
    </source>
</reference>
<dbReference type="Gene3D" id="2.30.29.30">
    <property type="entry name" value="Pleckstrin-homology domain (PH domain)/Phosphotyrosine-binding domain (PTB)"/>
    <property type="match status" value="1"/>
</dbReference>
<feature type="region of interest" description="Disordered" evidence="1">
    <location>
        <begin position="741"/>
        <end position="773"/>
    </location>
</feature>
<evidence type="ECO:0000256" key="1">
    <source>
        <dbReference type="SAM" id="MobiDB-lite"/>
    </source>
</evidence>
<evidence type="ECO:0000259" key="2">
    <source>
        <dbReference type="PROSITE" id="PS50003"/>
    </source>
</evidence>
<proteinExistence type="predicted"/>
<organism evidence="3 4">
    <name type="scientific">Trachymyrmex cornetzi</name>
    <dbReference type="NCBI Taxonomy" id="471704"/>
    <lineage>
        <taxon>Eukaryota</taxon>
        <taxon>Metazoa</taxon>
        <taxon>Ecdysozoa</taxon>
        <taxon>Arthropoda</taxon>
        <taxon>Hexapoda</taxon>
        <taxon>Insecta</taxon>
        <taxon>Pterygota</taxon>
        <taxon>Neoptera</taxon>
        <taxon>Endopterygota</taxon>
        <taxon>Hymenoptera</taxon>
        <taxon>Apocrita</taxon>
        <taxon>Aculeata</taxon>
        <taxon>Formicoidea</taxon>
        <taxon>Formicidae</taxon>
        <taxon>Myrmicinae</taxon>
        <taxon>Trachymyrmex</taxon>
    </lineage>
</organism>
<feature type="region of interest" description="Disordered" evidence="1">
    <location>
        <begin position="785"/>
        <end position="808"/>
    </location>
</feature>
<dbReference type="SUPFAM" id="SSF50729">
    <property type="entry name" value="PH domain-like"/>
    <property type="match status" value="1"/>
</dbReference>
<dbReference type="EMBL" id="KQ978820">
    <property type="protein sequence ID" value="KYN28139.1"/>
    <property type="molecule type" value="Genomic_DNA"/>
</dbReference>